<feature type="compositionally biased region" description="Polar residues" evidence="6">
    <location>
        <begin position="330"/>
        <end position="344"/>
    </location>
</feature>
<keyword evidence="3" id="KW-0677">Repeat</keyword>
<evidence type="ECO:0000256" key="2">
    <source>
        <dbReference type="ARBA" id="ARBA00022618"/>
    </source>
</evidence>
<dbReference type="GO" id="GO:0051301">
    <property type="term" value="P:cell division"/>
    <property type="evidence" value="ECO:0007669"/>
    <property type="project" value="UniProtKB-KW"/>
</dbReference>
<dbReference type="InterPro" id="IPR002015">
    <property type="entry name" value="Proteasome/cyclosome_rpt"/>
</dbReference>
<dbReference type="Pfam" id="PF18122">
    <property type="entry name" value="APC1_C"/>
    <property type="match status" value="1"/>
</dbReference>
<dbReference type="InterPro" id="IPR041221">
    <property type="entry name" value="APC1_C"/>
</dbReference>
<dbReference type="Gene3D" id="1.25.10.10">
    <property type="entry name" value="Leucine-rich Repeat Variant"/>
    <property type="match status" value="1"/>
</dbReference>
<keyword evidence="4" id="KW-0498">Mitosis</keyword>
<keyword evidence="9" id="KW-1185">Reference proteome</keyword>
<evidence type="ECO:0000259" key="7">
    <source>
        <dbReference type="Pfam" id="PF18122"/>
    </source>
</evidence>
<dbReference type="GO" id="GO:0060090">
    <property type="term" value="F:molecular adaptor activity"/>
    <property type="evidence" value="ECO:0007669"/>
    <property type="project" value="TreeGrafter"/>
</dbReference>
<evidence type="ECO:0000256" key="3">
    <source>
        <dbReference type="ARBA" id="ARBA00022737"/>
    </source>
</evidence>
<dbReference type="InterPro" id="IPR011989">
    <property type="entry name" value="ARM-like"/>
</dbReference>
<sequence length="732" mass="77422">MQTVIGLTILFFAIWVAVVLEGNLVNLDVTSPAATLALALMFLKTNDVGVAAGFVIPDTHFALDYVRPNFILLRVLARALIMWDKLVPTEAWVQQQLPRLLRGPLSKLMASTKAGTEDIDREALAQAHIMAISGACLALGIRYAGSANAAAYGVLKHYLLYLLAAKKTAPDASQGAEATWGRLDKQALEACLDLVALSLAVVMAGTGHLPTFKLLRGMRLRLQPAPSQAAAGGLSHGNHMAVGMALGFLFMGGGTQTFSTSNESVAALLIAIFPHFPTISTDHRCHLQAFRHLYALAAEPRCLEAVDVDTRQPVSVPVRITLDPTAVGQAWQQTSASPQGNQRLQMDGRDGQDDADEAADPQLVFTRMTPCLLPELAQVKDIQVCGPRYWTFRVSKRAPGTANAADCPLSSLYASRNLFVQRKTGTLSYGDDPTGVRSILSRAFTPQVASGKQGDTDSFDLVHLCATFSASPFVTSFAKRFCSPQGRGDSFVEGLGGAGGPQEEALQAFCRQALAECMGQEKAALLQPYLFFHTLVHSPAIAGGSGVMPGAAAGGLSVQLWSLKLALAYYNGCVRGGAALPVASSSTANPGASQPEEEDSWQPLLRPDFLQGLWQQLESTWLAAGFRHAPAQTMSLLLQQYYQAGSLPAYDDGSPAGGGEAFGAYLSVNELPSPSALRDASAAVQQAQAAQDQLLEKLLAAHGPHALLPVLAAALPGTPTSALHSAAACMAV</sequence>
<comment type="caution">
    <text evidence="8">The sequence shown here is derived from an EMBL/GenBank/DDBJ whole genome shotgun (WGS) entry which is preliminary data.</text>
</comment>
<protein>
    <recommendedName>
        <fullName evidence="7">Anaphase-promoting complex subunit 1 C-terminal domain-containing protein</fullName>
    </recommendedName>
</protein>
<dbReference type="GO" id="GO:0007091">
    <property type="term" value="P:metaphase/anaphase transition of mitotic cell cycle"/>
    <property type="evidence" value="ECO:0007669"/>
    <property type="project" value="TreeGrafter"/>
</dbReference>
<evidence type="ECO:0000256" key="5">
    <source>
        <dbReference type="ARBA" id="ARBA00023306"/>
    </source>
</evidence>
<dbReference type="GO" id="GO:0005680">
    <property type="term" value="C:anaphase-promoting complex"/>
    <property type="evidence" value="ECO:0007669"/>
    <property type="project" value="InterPro"/>
</dbReference>
<dbReference type="GO" id="GO:0031145">
    <property type="term" value="P:anaphase-promoting complex-dependent catabolic process"/>
    <property type="evidence" value="ECO:0007669"/>
    <property type="project" value="TreeGrafter"/>
</dbReference>
<keyword evidence="5" id="KW-0131">Cell cycle</keyword>
<keyword evidence="2" id="KW-0132">Cell division</keyword>
<dbReference type="Pfam" id="PF01851">
    <property type="entry name" value="PC_rep"/>
    <property type="match status" value="1"/>
</dbReference>
<reference evidence="8 9" key="1">
    <citation type="journal article" date="2024" name="Nat. Commun.">
        <title>Phylogenomics reveals the evolutionary origins of lichenization in chlorophyte algae.</title>
        <authorList>
            <person name="Puginier C."/>
            <person name="Libourel C."/>
            <person name="Otte J."/>
            <person name="Skaloud P."/>
            <person name="Haon M."/>
            <person name="Grisel S."/>
            <person name="Petersen M."/>
            <person name="Berrin J.G."/>
            <person name="Delaux P.M."/>
            <person name="Dal Grande F."/>
            <person name="Keller J."/>
        </authorList>
    </citation>
    <scope>NUCLEOTIDE SEQUENCE [LARGE SCALE GENOMIC DNA]</scope>
    <source>
        <strain evidence="8 9">SAG 2523</strain>
    </source>
</reference>
<dbReference type="Proteomes" id="UP001485043">
    <property type="component" value="Unassembled WGS sequence"/>
</dbReference>
<proteinExistence type="inferred from homology"/>
<accession>A0AAW1T0L9</accession>
<dbReference type="InterPro" id="IPR024990">
    <property type="entry name" value="Apc1"/>
</dbReference>
<dbReference type="AlphaFoldDB" id="A0AAW1T0L9"/>
<comment type="similarity">
    <text evidence="1">Belongs to the APC1 family.</text>
</comment>
<organism evidence="8 9">
    <name type="scientific">Apatococcus fuscideae</name>
    <dbReference type="NCBI Taxonomy" id="2026836"/>
    <lineage>
        <taxon>Eukaryota</taxon>
        <taxon>Viridiplantae</taxon>
        <taxon>Chlorophyta</taxon>
        <taxon>core chlorophytes</taxon>
        <taxon>Trebouxiophyceae</taxon>
        <taxon>Chlorellales</taxon>
        <taxon>Chlorellaceae</taxon>
        <taxon>Apatococcus</taxon>
    </lineage>
</organism>
<feature type="domain" description="Anaphase-promoting complex subunit 1 C-terminal" evidence="7">
    <location>
        <begin position="464"/>
        <end position="672"/>
    </location>
</feature>
<evidence type="ECO:0000256" key="4">
    <source>
        <dbReference type="ARBA" id="ARBA00022776"/>
    </source>
</evidence>
<evidence type="ECO:0000313" key="9">
    <source>
        <dbReference type="Proteomes" id="UP001485043"/>
    </source>
</evidence>
<gene>
    <name evidence="8" type="ORF">WJX84_009707</name>
</gene>
<evidence type="ECO:0000256" key="1">
    <source>
        <dbReference type="ARBA" id="ARBA00010547"/>
    </source>
</evidence>
<evidence type="ECO:0000256" key="6">
    <source>
        <dbReference type="SAM" id="MobiDB-lite"/>
    </source>
</evidence>
<dbReference type="EMBL" id="JALJOV010000527">
    <property type="protein sequence ID" value="KAK9863020.1"/>
    <property type="molecule type" value="Genomic_DNA"/>
</dbReference>
<dbReference type="PANTHER" id="PTHR12827">
    <property type="entry name" value="MEIOTIC CHECKPOINT REGULATOR TSG24 FAMILY MEMBER"/>
    <property type="match status" value="1"/>
</dbReference>
<feature type="region of interest" description="Disordered" evidence="6">
    <location>
        <begin position="329"/>
        <end position="356"/>
    </location>
</feature>
<evidence type="ECO:0000313" key="8">
    <source>
        <dbReference type="EMBL" id="KAK9863020.1"/>
    </source>
</evidence>
<dbReference type="PANTHER" id="PTHR12827:SF3">
    <property type="entry name" value="ANAPHASE-PROMOTING COMPLEX SUBUNIT 1"/>
    <property type="match status" value="1"/>
</dbReference>
<dbReference type="GO" id="GO:0070979">
    <property type="term" value="P:protein K11-linked ubiquitination"/>
    <property type="evidence" value="ECO:0007669"/>
    <property type="project" value="TreeGrafter"/>
</dbReference>
<name>A0AAW1T0L9_9CHLO</name>